<dbReference type="EMBL" id="CM042057">
    <property type="protein sequence ID" value="KAI3693344.1"/>
    <property type="molecule type" value="Genomic_DNA"/>
</dbReference>
<proteinExistence type="predicted"/>
<gene>
    <name evidence="1" type="ORF">L6452_33179</name>
</gene>
<reference evidence="2" key="1">
    <citation type="journal article" date="2022" name="Mol. Ecol. Resour.">
        <title>The genomes of chicory, endive, great burdock and yacon provide insights into Asteraceae palaeo-polyploidization history and plant inulin production.</title>
        <authorList>
            <person name="Fan W."/>
            <person name="Wang S."/>
            <person name="Wang H."/>
            <person name="Wang A."/>
            <person name="Jiang F."/>
            <person name="Liu H."/>
            <person name="Zhao H."/>
            <person name="Xu D."/>
            <person name="Zhang Y."/>
        </authorList>
    </citation>
    <scope>NUCLEOTIDE SEQUENCE [LARGE SCALE GENOMIC DNA]</scope>
    <source>
        <strain evidence="2">cv. Niubang</strain>
    </source>
</reference>
<accession>A0ACB8Z5R7</accession>
<sequence length="88" mass="10125">MYRFVWYVCCNIRMYIPYNVLLCGPCCTNVYFVHRWWYVHGASSCGFLLVLVPVAVMVANGDDDCKIANCILLLCKMCCMVHILMVAM</sequence>
<dbReference type="Proteomes" id="UP001055879">
    <property type="component" value="Linkage Group LG11"/>
</dbReference>
<comment type="caution">
    <text evidence="1">The sequence shown here is derived from an EMBL/GenBank/DDBJ whole genome shotgun (WGS) entry which is preliminary data.</text>
</comment>
<organism evidence="1 2">
    <name type="scientific">Arctium lappa</name>
    <name type="common">Greater burdock</name>
    <name type="synonym">Lappa major</name>
    <dbReference type="NCBI Taxonomy" id="4217"/>
    <lineage>
        <taxon>Eukaryota</taxon>
        <taxon>Viridiplantae</taxon>
        <taxon>Streptophyta</taxon>
        <taxon>Embryophyta</taxon>
        <taxon>Tracheophyta</taxon>
        <taxon>Spermatophyta</taxon>
        <taxon>Magnoliopsida</taxon>
        <taxon>eudicotyledons</taxon>
        <taxon>Gunneridae</taxon>
        <taxon>Pentapetalae</taxon>
        <taxon>asterids</taxon>
        <taxon>campanulids</taxon>
        <taxon>Asterales</taxon>
        <taxon>Asteraceae</taxon>
        <taxon>Carduoideae</taxon>
        <taxon>Cardueae</taxon>
        <taxon>Arctiinae</taxon>
        <taxon>Arctium</taxon>
    </lineage>
</organism>
<keyword evidence="2" id="KW-1185">Reference proteome</keyword>
<reference evidence="1 2" key="2">
    <citation type="journal article" date="2022" name="Mol. Ecol. Resour.">
        <title>The genomes of chicory, endive, great burdock and yacon provide insights into Asteraceae paleo-polyploidization history and plant inulin production.</title>
        <authorList>
            <person name="Fan W."/>
            <person name="Wang S."/>
            <person name="Wang H."/>
            <person name="Wang A."/>
            <person name="Jiang F."/>
            <person name="Liu H."/>
            <person name="Zhao H."/>
            <person name="Xu D."/>
            <person name="Zhang Y."/>
        </authorList>
    </citation>
    <scope>NUCLEOTIDE SEQUENCE [LARGE SCALE GENOMIC DNA]</scope>
    <source>
        <strain evidence="2">cv. Niubang</strain>
    </source>
</reference>
<evidence type="ECO:0000313" key="1">
    <source>
        <dbReference type="EMBL" id="KAI3693344.1"/>
    </source>
</evidence>
<protein>
    <submittedName>
        <fullName evidence="1">Uncharacterized protein</fullName>
    </submittedName>
</protein>
<evidence type="ECO:0000313" key="2">
    <source>
        <dbReference type="Proteomes" id="UP001055879"/>
    </source>
</evidence>
<name>A0ACB8Z5R7_ARCLA</name>